<evidence type="ECO:0000256" key="1">
    <source>
        <dbReference type="ARBA" id="ARBA00004496"/>
    </source>
</evidence>
<comment type="caution">
    <text evidence="5">The sequence shown here is derived from an EMBL/GenBank/DDBJ whole genome shotgun (WGS) entry which is preliminary data.</text>
</comment>
<dbReference type="InterPro" id="IPR001478">
    <property type="entry name" value="PDZ"/>
</dbReference>
<sequence length="221" mass="24715">MNNFKKYCELQTMKLHYVQRKYVSHVELQKEDTTSLGLVVKGGTKYGLRPIIKTVKKGSIAYSKFGIYRPERMSLKLKKEFDSFGFVLRKNYLTQAPSSGYPVFSNIREGSPADRGNILKAGDRLIQIDGQNVEWLSLLEVADILKEKDEATFLVEYNIAVVGASCLRRGERACLEIACPGTDLGVVLGFFRSKITIEVIRKGSLAERCGALHVGDENLGD</sequence>
<dbReference type="InterPro" id="IPR041489">
    <property type="entry name" value="PDZ_6"/>
</dbReference>
<dbReference type="InterPro" id="IPR043545">
    <property type="entry name" value="GRIP1/2"/>
</dbReference>
<keyword evidence="3" id="KW-0677">Repeat</keyword>
<accession>A0A8X6JC27</accession>
<keyword evidence="6" id="KW-1185">Reference proteome</keyword>
<evidence type="ECO:0000259" key="4">
    <source>
        <dbReference type="PROSITE" id="PS50106"/>
    </source>
</evidence>
<dbReference type="Gene3D" id="2.30.42.10">
    <property type="match status" value="3"/>
</dbReference>
<dbReference type="GO" id="GO:0098887">
    <property type="term" value="P:neurotransmitter receptor transport, endosome to postsynaptic membrane"/>
    <property type="evidence" value="ECO:0007669"/>
    <property type="project" value="TreeGrafter"/>
</dbReference>
<dbReference type="PROSITE" id="PS50106">
    <property type="entry name" value="PDZ"/>
    <property type="match status" value="1"/>
</dbReference>
<dbReference type="OrthoDB" id="6431407at2759"/>
<keyword evidence="2" id="KW-0963">Cytoplasm</keyword>
<evidence type="ECO:0000313" key="5">
    <source>
        <dbReference type="EMBL" id="GFR19583.1"/>
    </source>
</evidence>
<keyword evidence="5" id="KW-0675">Receptor</keyword>
<proteinExistence type="predicted"/>
<dbReference type="SUPFAM" id="SSF50156">
    <property type="entry name" value="PDZ domain-like"/>
    <property type="match status" value="2"/>
</dbReference>
<name>A0A8X6JC27_TRICU</name>
<gene>
    <name evidence="5" type="primary">Grip1</name>
    <name evidence="5" type="ORF">TNCT_707501</name>
</gene>
<organism evidence="5 6">
    <name type="scientific">Trichonephila clavata</name>
    <name type="common">Joro spider</name>
    <name type="synonym">Nephila clavata</name>
    <dbReference type="NCBI Taxonomy" id="2740835"/>
    <lineage>
        <taxon>Eukaryota</taxon>
        <taxon>Metazoa</taxon>
        <taxon>Ecdysozoa</taxon>
        <taxon>Arthropoda</taxon>
        <taxon>Chelicerata</taxon>
        <taxon>Arachnida</taxon>
        <taxon>Araneae</taxon>
        <taxon>Araneomorphae</taxon>
        <taxon>Entelegynae</taxon>
        <taxon>Araneoidea</taxon>
        <taxon>Nephilidae</taxon>
        <taxon>Trichonephila</taxon>
    </lineage>
</organism>
<evidence type="ECO:0000313" key="6">
    <source>
        <dbReference type="Proteomes" id="UP000887116"/>
    </source>
</evidence>
<dbReference type="Proteomes" id="UP000887116">
    <property type="component" value="Unassembled WGS sequence"/>
</dbReference>
<dbReference type="AlphaFoldDB" id="A0A8X6JC27"/>
<evidence type="ECO:0000256" key="3">
    <source>
        <dbReference type="ARBA" id="ARBA00022737"/>
    </source>
</evidence>
<reference evidence="5" key="1">
    <citation type="submission" date="2020-07" db="EMBL/GenBank/DDBJ databases">
        <title>Multicomponent nature underlies the extraordinary mechanical properties of spider dragline silk.</title>
        <authorList>
            <person name="Kono N."/>
            <person name="Nakamura H."/>
            <person name="Mori M."/>
            <person name="Yoshida Y."/>
            <person name="Ohtoshi R."/>
            <person name="Malay A.D."/>
            <person name="Moran D.A.P."/>
            <person name="Tomita M."/>
            <person name="Numata K."/>
            <person name="Arakawa K."/>
        </authorList>
    </citation>
    <scope>NUCLEOTIDE SEQUENCE</scope>
</reference>
<dbReference type="Pfam" id="PF17820">
    <property type="entry name" value="PDZ_6"/>
    <property type="match status" value="1"/>
</dbReference>
<dbReference type="EMBL" id="BMAO01027782">
    <property type="protein sequence ID" value="GFR19583.1"/>
    <property type="molecule type" value="Genomic_DNA"/>
</dbReference>
<dbReference type="PANTHER" id="PTHR46227:SF2">
    <property type="entry name" value="FI03335P"/>
    <property type="match status" value="1"/>
</dbReference>
<evidence type="ECO:0000256" key="2">
    <source>
        <dbReference type="ARBA" id="ARBA00022490"/>
    </source>
</evidence>
<comment type="subcellular location">
    <subcellularLocation>
        <location evidence="1">Cytoplasm</location>
    </subcellularLocation>
</comment>
<dbReference type="SMART" id="SM00228">
    <property type="entry name" value="PDZ"/>
    <property type="match status" value="1"/>
</dbReference>
<dbReference type="InterPro" id="IPR036034">
    <property type="entry name" value="PDZ_sf"/>
</dbReference>
<feature type="domain" description="PDZ" evidence="4">
    <location>
        <begin position="74"/>
        <end position="154"/>
    </location>
</feature>
<dbReference type="GO" id="GO:0005737">
    <property type="term" value="C:cytoplasm"/>
    <property type="evidence" value="ECO:0007669"/>
    <property type="project" value="UniProtKB-SubCell"/>
</dbReference>
<protein>
    <submittedName>
        <fullName evidence="5">Glutamate receptor-interacting protein 1</fullName>
    </submittedName>
</protein>
<dbReference type="PANTHER" id="PTHR46227">
    <property type="entry name" value="GLUTAMATE RECEPTOR-INTERACTING PROTEIN GRIP"/>
    <property type="match status" value="1"/>
</dbReference>